<protein>
    <submittedName>
        <fullName evidence="11">Sugar ABC transporter ATP-binding protein</fullName>
    </submittedName>
</protein>
<keyword evidence="3" id="KW-1003">Cell membrane</keyword>
<dbReference type="PANTHER" id="PTHR43790">
    <property type="entry name" value="CARBOHYDRATE TRANSPORT ATP-BINDING PROTEIN MG119-RELATED"/>
    <property type="match status" value="1"/>
</dbReference>
<keyword evidence="2" id="KW-0813">Transport</keyword>
<dbReference type="CDD" id="cd03216">
    <property type="entry name" value="ABC_Carb_Monos_I"/>
    <property type="match status" value="1"/>
</dbReference>
<evidence type="ECO:0000256" key="8">
    <source>
        <dbReference type="ARBA" id="ARBA00022967"/>
    </source>
</evidence>
<comment type="subcellular location">
    <subcellularLocation>
        <location evidence="1">Cell membrane</location>
        <topology evidence="1">Peripheral membrane protein</topology>
    </subcellularLocation>
</comment>
<evidence type="ECO:0000313" key="12">
    <source>
        <dbReference type="Proteomes" id="UP001299608"/>
    </source>
</evidence>
<name>A0AAW5C6I6_9FIRM</name>
<dbReference type="PANTHER" id="PTHR43790:SF3">
    <property type="entry name" value="D-ALLOSE IMPORT ATP-BINDING PROTEIN ALSA-RELATED"/>
    <property type="match status" value="1"/>
</dbReference>
<feature type="domain" description="ABC transporter" evidence="10">
    <location>
        <begin position="251"/>
        <end position="495"/>
    </location>
</feature>
<evidence type="ECO:0000256" key="7">
    <source>
        <dbReference type="ARBA" id="ARBA00022840"/>
    </source>
</evidence>
<comment type="caution">
    <text evidence="11">The sequence shown here is derived from an EMBL/GenBank/DDBJ whole genome shotgun (WGS) entry which is preliminary data.</text>
</comment>
<gene>
    <name evidence="11" type="ORF">L0N08_27385</name>
</gene>
<dbReference type="Proteomes" id="UP001299608">
    <property type="component" value="Unassembled WGS sequence"/>
</dbReference>
<dbReference type="CDD" id="cd03215">
    <property type="entry name" value="ABC_Carb_Monos_II"/>
    <property type="match status" value="1"/>
</dbReference>
<organism evidence="11 12">
    <name type="scientific">Enterocloster aldenensis</name>
    <dbReference type="NCBI Taxonomy" id="358742"/>
    <lineage>
        <taxon>Bacteria</taxon>
        <taxon>Bacillati</taxon>
        <taxon>Bacillota</taxon>
        <taxon>Clostridia</taxon>
        <taxon>Lachnospirales</taxon>
        <taxon>Lachnospiraceae</taxon>
        <taxon>Enterocloster</taxon>
    </lineage>
</organism>
<dbReference type="PROSITE" id="PS50893">
    <property type="entry name" value="ABC_TRANSPORTER_2"/>
    <property type="match status" value="2"/>
</dbReference>
<keyword evidence="6" id="KW-0547">Nucleotide-binding</keyword>
<dbReference type="GO" id="GO:0005524">
    <property type="term" value="F:ATP binding"/>
    <property type="evidence" value="ECO:0007669"/>
    <property type="project" value="UniProtKB-KW"/>
</dbReference>
<keyword evidence="4" id="KW-0762">Sugar transport</keyword>
<dbReference type="GO" id="GO:0016887">
    <property type="term" value="F:ATP hydrolysis activity"/>
    <property type="evidence" value="ECO:0007669"/>
    <property type="project" value="InterPro"/>
</dbReference>
<dbReference type="InterPro" id="IPR050107">
    <property type="entry name" value="ABC_carbohydrate_import_ATPase"/>
</dbReference>
<dbReference type="Gene3D" id="3.40.50.300">
    <property type="entry name" value="P-loop containing nucleotide triphosphate hydrolases"/>
    <property type="match status" value="2"/>
</dbReference>
<dbReference type="RefSeq" id="WP_118713378.1">
    <property type="nucleotide sequence ID" value="NZ_JAJCID010000054.1"/>
</dbReference>
<dbReference type="InterPro" id="IPR003439">
    <property type="entry name" value="ABC_transporter-like_ATP-bd"/>
</dbReference>
<evidence type="ECO:0000256" key="1">
    <source>
        <dbReference type="ARBA" id="ARBA00004202"/>
    </source>
</evidence>
<evidence type="ECO:0000313" key="11">
    <source>
        <dbReference type="EMBL" id="MCG4749142.1"/>
    </source>
</evidence>
<dbReference type="EMBL" id="JAKNGE010000053">
    <property type="protein sequence ID" value="MCG4749142.1"/>
    <property type="molecule type" value="Genomic_DNA"/>
</dbReference>
<dbReference type="InterPro" id="IPR017871">
    <property type="entry name" value="ABC_transporter-like_CS"/>
</dbReference>
<dbReference type="Pfam" id="PF00005">
    <property type="entry name" value="ABC_tran"/>
    <property type="match status" value="2"/>
</dbReference>
<proteinExistence type="predicted"/>
<accession>A0AAW5C6I6</accession>
<evidence type="ECO:0000256" key="5">
    <source>
        <dbReference type="ARBA" id="ARBA00022737"/>
    </source>
</evidence>
<dbReference type="FunFam" id="3.40.50.300:FF:000127">
    <property type="entry name" value="Ribose import ATP-binding protein RbsA"/>
    <property type="match status" value="1"/>
</dbReference>
<dbReference type="PROSITE" id="PS00211">
    <property type="entry name" value="ABC_TRANSPORTER_1"/>
    <property type="match status" value="1"/>
</dbReference>
<evidence type="ECO:0000256" key="4">
    <source>
        <dbReference type="ARBA" id="ARBA00022597"/>
    </source>
</evidence>
<keyword evidence="7 11" id="KW-0067">ATP-binding</keyword>
<dbReference type="SMART" id="SM00382">
    <property type="entry name" value="AAA"/>
    <property type="match status" value="2"/>
</dbReference>
<evidence type="ECO:0000259" key="10">
    <source>
        <dbReference type="PROSITE" id="PS50893"/>
    </source>
</evidence>
<dbReference type="AlphaFoldDB" id="A0AAW5C6I6"/>
<evidence type="ECO:0000256" key="3">
    <source>
        <dbReference type="ARBA" id="ARBA00022475"/>
    </source>
</evidence>
<feature type="domain" description="ABC transporter" evidence="10">
    <location>
        <begin position="6"/>
        <end position="241"/>
    </location>
</feature>
<evidence type="ECO:0000256" key="2">
    <source>
        <dbReference type="ARBA" id="ARBA00022448"/>
    </source>
</evidence>
<dbReference type="SUPFAM" id="SSF52540">
    <property type="entry name" value="P-loop containing nucleoside triphosphate hydrolases"/>
    <property type="match status" value="2"/>
</dbReference>
<dbReference type="InterPro" id="IPR003593">
    <property type="entry name" value="AAA+_ATPase"/>
</dbReference>
<dbReference type="InterPro" id="IPR027417">
    <property type="entry name" value="P-loop_NTPase"/>
</dbReference>
<sequence length="500" mass="55488">MQEYRLEVKNLHKRFPGVYAVKGVSFQIEPGEVHALVGENGAGKSTLMKMITGEYTPDEGQVFHNGTLLKNRSIADSQESGIAMIHQELAPLPDMTIAENIFLGQEKMSGIFLNDRAMNREAEAILKEYGMPYGPGTKVRNLSVAQTQMLEIIKAVRKNADIIIMDEPTSSLSDEESAKLFQIIEELTKKQVSVIYISHRLEEILKLSDKITVLRDGEYIKTVPAHGVTQDQLVEMMVGRTIDQIYPKETARIGETVLRIQGLNTAGVFSDINFEVRAGEILGFSGLVGAGRSEVMKAIFGIDRFDSGDIYLEGEKLDIKCPRDAIDSKIVMVSEDRKMYGLVLCRSIKENVSLPNLRQKHTGAFIRQEQEKKDVLEYRESLGIKCAGIETDAGTLSGGNQQKVVLAKWLQSEPKVLILDEPTRGIDVGAKYEIYKIMVELAGKGMAIIMISSEMPEVMGMSDRILVMSNGRISGEFSREEIISGQVTQTDLLNSALSEM</sequence>
<evidence type="ECO:0000256" key="6">
    <source>
        <dbReference type="ARBA" id="ARBA00022741"/>
    </source>
</evidence>
<keyword evidence="5" id="KW-0677">Repeat</keyword>
<keyword evidence="9" id="KW-0472">Membrane</keyword>
<keyword evidence="8" id="KW-1278">Translocase</keyword>
<evidence type="ECO:0000256" key="9">
    <source>
        <dbReference type="ARBA" id="ARBA00023136"/>
    </source>
</evidence>
<dbReference type="GO" id="GO:0005886">
    <property type="term" value="C:plasma membrane"/>
    <property type="evidence" value="ECO:0007669"/>
    <property type="project" value="UniProtKB-SubCell"/>
</dbReference>
<reference evidence="11" key="1">
    <citation type="submission" date="2022-01" db="EMBL/GenBank/DDBJ databases">
        <title>Collection of gut derived symbiotic bacterial strains cultured from healthy donors.</title>
        <authorList>
            <person name="Lin H."/>
            <person name="Kohout C."/>
            <person name="Waligurski E."/>
            <person name="Pamer E.G."/>
        </authorList>
    </citation>
    <scope>NUCLEOTIDE SEQUENCE</scope>
    <source>
        <strain evidence="11">DFI.6.55</strain>
    </source>
</reference>